<sequence>MSNRYRTNPGPILMMKPLIIEDTNPNHVLLDDDSDSVNEKDGGEEVKQNNKMKYFDIVYFKKEASRERNLSAWKHDESKLPFKFVDNEAFIEYTSALTGKKCMKECGVESKRFLCGDCSTRWNSTQDLLKIVVALEEVFIKHAVQDISFGRDLGRVLKHSDFKINIFGNGKHNNEDVGRDVGNDFVGEFLNVEGNNPVAMENELNRYLNEPKAPYTNGFDILHWWKQNALRFPIVSWMAKEIEEALQDYSGKGKGKGRCL</sequence>
<dbReference type="InterPro" id="IPR008906">
    <property type="entry name" value="HATC_C_dom"/>
</dbReference>
<proteinExistence type="predicted"/>
<reference evidence="2" key="1">
    <citation type="submission" date="2023-03" db="EMBL/GenBank/DDBJ databases">
        <title>Chromosome-scale reference genome and RAD-based genetic map of yellow starthistle (Centaurea solstitialis) reveal putative structural variation and QTLs associated with invader traits.</title>
        <authorList>
            <person name="Reatini B."/>
            <person name="Cang F.A."/>
            <person name="Jiang Q."/>
            <person name="Mckibben M.T.W."/>
            <person name="Barker M.S."/>
            <person name="Rieseberg L.H."/>
            <person name="Dlugosch K.M."/>
        </authorList>
    </citation>
    <scope>NUCLEOTIDE SEQUENCE</scope>
    <source>
        <strain evidence="2">CAN-66</strain>
        <tissue evidence="2">Leaf</tissue>
    </source>
</reference>
<accession>A0AA38T2J7</accession>
<keyword evidence="3" id="KW-1185">Reference proteome</keyword>
<evidence type="ECO:0000313" key="3">
    <source>
        <dbReference type="Proteomes" id="UP001172457"/>
    </source>
</evidence>
<dbReference type="GO" id="GO:0046983">
    <property type="term" value="F:protein dimerization activity"/>
    <property type="evidence" value="ECO:0007669"/>
    <property type="project" value="InterPro"/>
</dbReference>
<dbReference type="PANTHER" id="PTHR46481">
    <property type="entry name" value="ZINC FINGER BED DOMAIN-CONTAINING PROTEIN 4"/>
    <property type="match status" value="1"/>
</dbReference>
<comment type="caution">
    <text evidence="2">The sequence shown here is derived from an EMBL/GenBank/DDBJ whole genome shotgun (WGS) entry which is preliminary data.</text>
</comment>
<dbReference type="SUPFAM" id="SSF53098">
    <property type="entry name" value="Ribonuclease H-like"/>
    <property type="match status" value="1"/>
</dbReference>
<organism evidence="2 3">
    <name type="scientific">Centaurea solstitialis</name>
    <name type="common">yellow star-thistle</name>
    <dbReference type="NCBI Taxonomy" id="347529"/>
    <lineage>
        <taxon>Eukaryota</taxon>
        <taxon>Viridiplantae</taxon>
        <taxon>Streptophyta</taxon>
        <taxon>Embryophyta</taxon>
        <taxon>Tracheophyta</taxon>
        <taxon>Spermatophyta</taxon>
        <taxon>Magnoliopsida</taxon>
        <taxon>eudicotyledons</taxon>
        <taxon>Gunneridae</taxon>
        <taxon>Pentapetalae</taxon>
        <taxon>asterids</taxon>
        <taxon>campanulids</taxon>
        <taxon>Asterales</taxon>
        <taxon>Asteraceae</taxon>
        <taxon>Carduoideae</taxon>
        <taxon>Cardueae</taxon>
        <taxon>Centaureinae</taxon>
        <taxon>Centaurea</taxon>
    </lineage>
</organism>
<gene>
    <name evidence="2" type="ORF">OSB04_017260</name>
</gene>
<evidence type="ECO:0000259" key="1">
    <source>
        <dbReference type="Pfam" id="PF05699"/>
    </source>
</evidence>
<dbReference type="InterPro" id="IPR052035">
    <property type="entry name" value="ZnF_BED_domain_contain"/>
</dbReference>
<name>A0AA38T2J7_9ASTR</name>
<feature type="domain" description="HAT C-terminal dimerisation" evidence="1">
    <location>
        <begin position="203"/>
        <end position="242"/>
    </location>
</feature>
<dbReference type="Pfam" id="PF05699">
    <property type="entry name" value="Dimer_Tnp_hAT"/>
    <property type="match status" value="1"/>
</dbReference>
<dbReference type="PANTHER" id="PTHR46481:SF7">
    <property type="entry name" value="ZINC FINGER BED DOMAIN-CONTAINING PROTEIN RICESLEEPER 2-LIKE"/>
    <property type="match status" value="1"/>
</dbReference>
<protein>
    <recommendedName>
        <fullName evidence="1">HAT C-terminal dimerisation domain-containing protein</fullName>
    </recommendedName>
</protein>
<dbReference type="AlphaFoldDB" id="A0AA38T2J7"/>
<evidence type="ECO:0000313" key="2">
    <source>
        <dbReference type="EMBL" id="KAJ9553215.1"/>
    </source>
</evidence>
<dbReference type="EMBL" id="JARYMX010000004">
    <property type="protein sequence ID" value="KAJ9553215.1"/>
    <property type="molecule type" value="Genomic_DNA"/>
</dbReference>
<dbReference type="Proteomes" id="UP001172457">
    <property type="component" value="Chromosome 4"/>
</dbReference>
<dbReference type="InterPro" id="IPR012337">
    <property type="entry name" value="RNaseH-like_sf"/>
</dbReference>